<keyword evidence="6" id="KW-0653">Protein transport</keyword>
<protein>
    <submittedName>
        <fullName evidence="14">Centrosomal protein of 41 kDa B isoform X2</fullName>
    </submittedName>
</protein>
<keyword evidence="4" id="KW-0963">Cytoplasm</keyword>
<dbReference type="Gene3D" id="3.40.250.10">
    <property type="entry name" value="Rhodanese-like domain"/>
    <property type="match status" value="1"/>
</dbReference>
<evidence type="ECO:0000259" key="12">
    <source>
        <dbReference type="PROSITE" id="PS50206"/>
    </source>
</evidence>
<evidence type="ECO:0000256" key="9">
    <source>
        <dbReference type="ARBA" id="ARBA00023273"/>
    </source>
</evidence>
<evidence type="ECO:0000313" key="14">
    <source>
        <dbReference type="RefSeq" id="XP_065656891.1"/>
    </source>
</evidence>
<keyword evidence="8" id="KW-0206">Cytoskeleton</keyword>
<dbReference type="Pfam" id="PF00581">
    <property type="entry name" value="Rhodanese"/>
    <property type="match status" value="1"/>
</dbReference>
<evidence type="ECO:0000256" key="4">
    <source>
        <dbReference type="ARBA" id="ARBA00022490"/>
    </source>
</evidence>
<evidence type="ECO:0000256" key="10">
    <source>
        <dbReference type="ARBA" id="ARBA00038465"/>
    </source>
</evidence>
<dbReference type="InterPro" id="IPR051889">
    <property type="entry name" value="CEP41"/>
</dbReference>
<name>A0ABM4C5P1_HYDVU</name>
<evidence type="ECO:0000256" key="5">
    <source>
        <dbReference type="ARBA" id="ARBA00022794"/>
    </source>
</evidence>
<dbReference type="RefSeq" id="XP_065656891.1">
    <property type="nucleotide sequence ID" value="XM_065800819.1"/>
</dbReference>
<feature type="domain" description="Rhodanese" evidence="12">
    <location>
        <begin position="170"/>
        <end position="262"/>
    </location>
</feature>
<keyword evidence="9" id="KW-0966">Cell projection</keyword>
<proteinExistence type="inferred from homology"/>
<dbReference type="PANTHER" id="PTHR44390">
    <property type="entry name" value="CENTROSOMAL PROTEIN OF 41 KDA"/>
    <property type="match status" value="1"/>
</dbReference>
<accession>A0ABM4C5P1</accession>
<dbReference type="PROSITE" id="PS50206">
    <property type="entry name" value="RHODANESE_3"/>
    <property type="match status" value="1"/>
</dbReference>
<dbReference type="InterPro" id="IPR001763">
    <property type="entry name" value="Rhodanese-like_dom"/>
</dbReference>
<keyword evidence="7" id="KW-0969">Cilium</keyword>
<feature type="region of interest" description="Disordered" evidence="11">
    <location>
        <begin position="315"/>
        <end position="363"/>
    </location>
</feature>
<feature type="compositionally biased region" description="Polar residues" evidence="11">
    <location>
        <begin position="354"/>
        <end position="363"/>
    </location>
</feature>
<keyword evidence="3" id="KW-0813">Transport</keyword>
<keyword evidence="5" id="KW-0970">Cilium biogenesis/degradation</keyword>
<comment type="similarity">
    <text evidence="10">Belongs to the CEP41 family.</text>
</comment>
<dbReference type="Proteomes" id="UP001652625">
    <property type="component" value="Chromosome 07"/>
</dbReference>
<dbReference type="SUPFAM" id="SSF52821">
    <property type="entry name" value="Rhodanese/Cell cycle control phosphatase"/>
    <property type="match status" value="1"/>
</dbReference>
<dbReference type="InterPro" id="IPR036873">
    <property type="entry name" value="Rhodanese-like_dom_sf"/>
</dbReference>
<dbReference type="SMART" id="SM00450">
    <property type="entry name" value="RHOD"/>
    <property type="match status" value="1"/>
</dbReference>
<sequence>MASSRYGSKKNEVFTKRIPENPKYKNVTTTLDTGASVSNYMKKIEEIRKNYRFRKDEIFKRMKVSTFAQLILQVAEVVNLELERQILENQENEENVPCLMRDNENVENEEFAIDTHRSTLHNVVRGIGEVELHAKNCNAVLNAISPQENVKEKNVGNYDPTAPDPSCLPFLLLDIRDEDSYNACHIIGALNYPSTMLTRSVNYLTKDLFNFKNKPGKIVIVYDDDEKLAPNVATVLVQREMDNVIMLSGGMKVLNKKFPGCFLTGTLPSTCFSPVTDRKGKPKPSPSRKENIGVNWYTSDLLQQIQDKLDNVLVENESSRNSSRTTLSSSRVSDRNGTTGSVTSSTSNTTRSNQAPPSQKSWR</sequence>
<reference evidence="14" key="1">
    <citation type="submission" date="2025-08" db="UniProtKB">
        <authorList>
            <consortium name="RefSeq"/>
        </authorList>
    </citation>
    <scope>IDENTIFICATION</scope>
</reference>
<dbReference type="CDD" id="cd00158">
    <property type="entry name" value="RHOD"/>
    <property type="match status" value="1"/>
</dbReference>
<dbReference type="PANTHER" id="PTHR44390:SF1">
    <property type="entry name" value="CENTROSOMAL PROTEIN OF 41 KDA"/>
    <property type="match status" value="1"/>
</dbReference>
<evidence type="ECO:0000256" key="11">
    <source>
        <dbReference type="SAM" id="MobiDB-lite"/>
    </source>
</evidence>
<evidence type="ECO:0000256" key="3">
    <source>
        <dbReference type="ARBA" id="ARBA00022448"/>
    </source>
</evidence>
<feature type="compositionally biased region" description="Low complexity" evidence="11">
    <location>
        <begin position="315"/>
        <end position="353"/>
    </location>
</feature>
<organism evidence="13 14">
    <name type="scientific">Hydra vulgaris</name>
    <name type="common">Hydra</name>
    <name type="synonym">Hydra attenuata</name>
    <dbReference type="NCBI Taxonomy" id="6087"/>
    <lineage>
        <taxon>Eukaryota</taxon>
        <taxon>Metazoa</taxon>
        <taxon>Cnidaria</taxon>
        <taxon>Hydrozoa</taxon>
        <taxon>Hydroidolina</taxon>
        <taxon>Anthoathecata</taxon>
        <taxon>Aplanulata</taxon>
        <taxon>Hydridae</taxon>
        <taxon>Hydra</taxon>
    </lineage>
</organism>
<feature type="region of interest" description="Disordered" evidence="11">
    <location>
        <begin position="273"/>
        <end position="292"/>
    </location>
</feature>
<evidence type="ECO:0000256" key="2">
    <source>
        <dbReference type="ARBA" id="ARBA00004300"/>
    </source>
</evidence>
<evidence type="ECO:0000256" key="1">
    <source>
        <dbReference type="ARBA" id="ARBA00004120"/>
    </source>
</evidence>
<evidence type="ECO:0000256" key="6">
    <source>
        <dbReference type="ARBA" id="ARBA00022927"/>
    </source>
</evidence>
<gene>
    <name evidence="14" type="primary">LOC105848688</name>
</gene>
<evidence type="ECO:0000256" key="8">
    <source>
        <dbReference type="ARBA" id="ARBA00023212"/>
    </source>
</evidence>
<comment type="subcellular location">
    <subcellularLocation>
        <location evidence="1">Cytoplasm</location>
        <location evidence="1">Cytoskeleton</location>
        <location evidence="1">Cilium basal body</location>
    </subcellularLocation>
    <subcellularLocation>
        <location evidence="2">Cytoplasm</location>
        <location evidence="2">Cytoskeleton</location>
        <location evidence="2">Microtubule organizing center</location>
        <location evidence="2">Centrosome</location>
    </subcellularLocation>
</comment>
<dbReference type="GeneID" id="105848688"/>
<evidence type="ECO:0000313" key="13">
    <source>
        <dbReference type="Proteomes" id="UP001652625"/>
    </source>
</evidence>
<evidence type="ECO:0000256" key="7">
    <source>
        <dbReference type="ARBA" id="ARBA00023069"/>
    </source>
</evidence>
<keyword evidence="13" id="KW-1185">Reference proteome</keyword>